<dbReference type="EMBL" id="JAAVLN010000001">
    <property type="protein sequence ID" value="NKC03350.1"/>
    <property type="molecule type" value="Genomic_DNA"/>
</dbReference>
<reference evidence="2 3" key="1">
    <citation type="submission" date="2020-03" db="EMBL/GenBank/DDBJ databases">
        <title>Whole genome sequencing of clinical and environmental type strains of Ochrobactrum.</title>
        <authorList>
            <person name="Dharne M."/>
        </authorList>
    </citation>
    <scope>NUCLEOTIDE SEQUENCE [LARGE SCALE GENOMIC DNA]</scope>
    <source>
        <strain evidence="2 3">CIP 109452</strain>
    </source>
</reference>
<keyword evidence="1" id="KW-0732">Signal</keyword>
<evidence type="ECO:0000313" key="2">
    <source>
        <dbReference type="EMBL" id="NKC03350.1"/>
    </source>
</evidence>
<keyword evidence="3" id="KW-1185">Reference proteome</keyword>
<gene>
    <name evidence="2" type="ORF">HED55_08395</name>
</gene>
<organism evidence="2 3">
    <name type="scientific">Brucella haematophila</name>
    <dbReference type="NCBI Taxonomy" id="419474"/>
    <lineage>
        <taxon>Bacteria</taxon>
        <taxon>Pseudomonadati</taxon>
        <taxon>Pseudomonadota</taxon>
        <taxon>Alphaproteobacteria</taxon>
        <taxon>Hyphomicrobiales</taxon>
        <taxon>Brucellaceae</taxon>
        <taxon>Brucella/Ochrobactrum group</taxon>
        <taxon>Brucella</taxon>
    </lineage>
</organism>
<comment type="caution">
    <text evidence="2">The sequence shown here is derived from an EMBL/GenBank/DDBJ whole genome shotgun (WGS) entry which is preliminary data.</text>
</comment>
<name>A0ABX1DRB9_9HYPH</name>
<dbReference type="RefSeq" id="WP_138783896.1">
    <property type="nucleotide sequence ID" value="NZ_JBHEEQ010000020.1"/>
</dbReference>
<evidence type="ECO:0000256" key="1">
    <source>
        <dbReference type="SAM" id="SignalP"/>
    </source>
</evidence>
<evidence type="ECO:0000313" key="3">
    <source>
        <dbReference type="Proteomes" id="UP000704467"/>
    </source>
</evidence>
<sequence>MRKIIIALIAVTAVTHVALADESMVCKERANNECKNSPELVTTTFEGCVAKRYALCIAEKFQPNPVK</sequence>
<feature type="signal peptide" evidence="1">
    <location>
        <begin position="1"/>
        <end position="20"/>
    </location>
</feature>
<dbReference type="Proteomes" id="UP000704467">
    <property type="component" value="Unassembled WGS sequence"/>
</dbReference>
<accession>A0ABX1DRB9</accession>
<proteinExistence type="predicted"/>
<feature type="chain" id="PRO_5046364382" evidence="1">
    <location>
        <begin position="21"/>
        <end position="67"/>
    </location>
</feature>
<protein>
    <submittedName>
        <fullName evidence="2">Uncharacterized protein</fullName>
    </submittedName>
</protein>